<dbReference type="OrthoDB" id="667380at2"/>
<evidence type="ECO:0000313" key="2">
    <source>
        <dbReference type="Proteomes" id="UP000295668"/>
    </source>
</evidence>
<evidence type="ECO:0008006" key="3">
    <source>
        <dbReference type="Google" id="ProtNLM"/>
    </source>
</evidence>
<organism evidence="1 2">
    <name type="scientific">Pedobacter changchengzhani</name>
    <dbReference type="NCBI Taxonomy" id="2529274"/>
    <lineage>
        <taxon>Bacteria</taxon>
        <taxon>Pseudomonadati</taxon>
        <taxon>Bacteroidota</taxon>
        <taxon>Sphingobacteriia</taxon>
        <taxon>Sphingobacteriales</taxon>
        <taxon>Sphingobacteriaceae</taxon>
        <taxon>Pedobacter</taxon>
    </lineage>
</organism>
<dbReference type="EMBL" id="SJCY01000004">
    <property type="protein sequence ID" value="TDG36350.1"/>
    <property type="molecule type" value="Genomic_DNA"/>
</dbReference>
<evidence type="ECO:0000313" key="1">
    <source>
        <dbReference type="EMBL" id="TDG36350.1"/>
    </source>
</evidence>
<name>A0A4R5MKY8_9SPHI</name>
<reference evidence="1 2" key="1">
    <citation type="submission" date="2019-02" db="EMBL/GenBank/DDBJ databases">
        <title>Pedobacter sp. nov., a novel speices isolated from soil of pinguins habitat in Antarcitica.</title>
        <authorList>
            <person name="He R.-H."/>
        </authorList>
    </citation>
    <scope>NUCLEOTIDE SEQUENCE [LARGE SCALE GENOMIC DNA]</scope>
    <source>
        <strain evidence="1 2">E01020</strain>
    </source>
</reference>
<comment type="caution">
    <text evidence="1">The sequence shown here is derived from an EMBL/GenBank/DDBJ whole genome shotgun (WGS) entry which is preliminary data.</text>
</comment>
<sequence>MQNKITKTQILKACIQKQQELVDSFKEREAEIHKDAYSQNESDSQTEDRKADKLEVLNAIGNELIFADQELNYLNSMNVMEESKIVESGAVVVTDQITFFISVSSEKVEVDGEVFFGISTNAPIYASMKDLKKGSSFQYNETKYVIEDLY</sequence>
<protein>
    <recommendedName>
        <fullName evidence="3">Transcription elongation factor</fullName>
    </recommendedName>
</protein>
<dbReference type="AlphaFoldDB" id="A0A4R5MKY8"/>
<keyword evidence="2" id="KW-1185">Reference proteome</keyword>
<gene>
    <name evidence="1" type="ORF">EZJ43_07440</name>
</gene>
<dbReference type="Proteomes" id="UP000295668">
    <property type="component" value="Unassembled WGS sequence"/>
</dbReference>
<dbReference type="RefSeq" id="WP_133262080.1">
    <property type="nucleotide sequence ID" value="NZ_SJCY01000004.1"/>
</dbReference>
<accession>A0A4R5MKY8</accession>
<proteinExistence type="predicted"/>